<dbReference type="PANTHER" id="PTHR43685">
    <property type="entry name" value="GLYCOSYLTRANSFERASE"/>
    <property type="match status" value="1"/>
</dbReference>
<dbReference type="InterPro" id="IPR001173">
    <property type="entry name" value="Glyco_trans_2-like"/>
</dbReference>
<evidence type="ECO:0000313" key="2">
    <source>
        <dbReference type="EMBL" id="HJB13967.1"/>
    </source>
</evidence>
<dbReference type="EC" id="2.4.-.-" evidence="2"/>
<reference evidence="2" key="2">
    <citation type="submission" date="2021-04" db="EMBL/GenBank/DDBJ databases">
        <authorList>
            <person name="Gilroy R."/>
        </authorList>
    </citation>
    <scope>NUCLEOTIDE SEQUENCE</scope>
    <source>
        <strain evidence="2">ChiBcec18-1249</strain>
    </source>
</reference>
<dbReference type="Gene3D" id="3.90.550.10">
    <property type="entry name" value="Spore Coat Polysaccharide Biosynthesis Protein SpsA, Chain A"/>
    <property type="match status" value="1"/>
</dbReference>
<dbReference type="InterPro" id="IPR029044">
    <property type="entry name" value="Nucleotide-diphossugar_trans"/>
</dbReference>
<dbReference type="GO" id="GO:0016757">
    <property type="term" value="F:glycosyltransferase activity"/>
    <property type="evidence" value="ECO:0007669"/>
    <property type="project" value="UniProtKB-KW"/>
</dbReference>
<accession>A0A9D2LJM5</accession>
<dbReference type="EMBL" id="DWZJ01000088">
    <property type="protein sequence ID" value="HJB13967.1"/>
    <property type="molecule type" value="Genomic_DNA"/>
</dbReference>
<comment type="caution">
    <text evidence="2">The sequence shown here is derived from an EMBL/GenBank/DDBJ whole genome shotgun (WGS) entry which is preliminary data.</text>
</comment>
<dbReference type="CDD" id="cd00761">
    <property type="entry name" value="Glyco_tranf_GTA_type"/>
    <property type="match status" value="1"/>
</dbReference>
<evidence type="ECO:0000259" key="1">
    <source>
        <dbReference type="Pfam" id="PF00535"/>
    </source>
</evidence>
<name>A0A9D2LJM5_9FIRM</name>
<dbReference type="Proteomes" id="UP000823824">
    <property type="component" value="Unassembled WGS sequence"/>
</dbReference>
<sequence>MPSISVIVPVYQAEKFLRDCVESVRQQTFSDWELLLVDDGCTDGSPAICDELARTDGRIRVFHKERNSGVSETRNLGLDHARGRSIAFLDADDRYEPRCLETLWDLRERSGADTAACAHWNLWADGSVTPEPVLPAGIYDADAIREKLVYPLLGDRLAQPVFNGFIWRYLFSAEIFDKLHLRYEGAYLEDELFLMEYFCNAQRLAVTETPLYRYLQNPASATHKYMKDFQQVFGRFMERKEDLAARYDLTPGRPQWRENSNWAGLLIAIGNEYAPGNPKTLRQRQETIRALCARPDMARAIQTLAPAGMSRNKQLAAKLVRGGHFWLLTQLYRLKNRI</sequence>
<keyword evidence="2" id="KW-0328">Glycosyltransferase</keyword>
<organism evidence="2 3">
    <name type="scientific">Candidatus Oscillibacter excrementigallinarum</name>
    <dbReference type="NCBI Taxonomy" id="2838716"/>
    <lineage>
        <taxon>Bacteria</taxon>
        <taxon>Bacillati</taxon>
        <taxon>Bacillota</taxon>
        <taxon>Clostridia</taxon>
        <taxon>Eubacteriales</taxon>
        <taxon>Oscillospiraceae</taxon>
        <taxon>Oscillibacter</taxon>
    </lineage>
</organism>
<keyword evidence="2" id="KW-0808">Transferase</keyword>
<gene>
    <name evidence="2" type="ORF">H9787_09695</name>
</gene>
<dbReference type="InterPro" id="IPR050834">
    <property type="entry name" value="Glycosyltransf_2"/>
</dbReference>
<dbReference type="Pfam" id="PF00535">
    <property type="entry name" value="Glycos_transf_2"/>
    <property type="match status" value="1"/>
</dbReference>
<protein>
    <submittedName>
        <fullName evidence="2">Glycosyltransferase</fullName>
        <ecNumber evidence="2">2.4.-.-</ecNumber>
    </submittedName>
</protein>
<reference evidence="2" key="1">
    <citation type="journal article" date="2021" name="PeerJ">
        <title>Extensive microbial diversity within the chicken gut microbiome revealed by metagenomics and culture.</title>
        <authorList>
            <person name="Gilroy R."/>
            <person name="Ravi A."/>
            <person name="Getino M."/>
            <person name="Pursley I."/>
            <person name="Horton D.L."/>
            <person name="Alikhan N.F."/>
            <person name="Baker D."/>
            <person name="Gharbi K."/>
            <person name="Hall N."/>
            <person name="Watson M."/>
            <person name="Adriaenssens E.M."/>
            <person name="Foster-Nyarko E."/>
            <person name="Jarju S."/>
            <person name="Secka A."/>
            <person name="Antonio M."/>
            <person name="Oren A."/>
            <person name="Chaudhuri R.R."/>
            <person name="La Ragione R."/>
            <person name="Hildebrand F."/>
            <person name="Pallen M.J."/>
        </authorList>
    </citation>
    <scope>NUCLEOTIDE SEQUENCE</scope>
    <source>
        <strain evidence="2">ChiBcec18-1249</strain>
    </source>
</reference>
<dbReference type="PANTHER" id="PTHR43685:SF2">
    <property type="entry name" value="GLYCOSYLTRANSFERASE 2-LIKE DOMAIN-CONTAINING PROTEIN"/>
    <property type="match status" value="1"/>
</dbReference>
<proteinExistence type="predicted"/>
<evidence type="ECO:0000313" key="3">
    <source>
        <dbReference type="Proteomes" id="UP000823824"/>
    </source>
</evidence>
<dbReference type="SUPFAM" id="SSF53448">
    <property type="entry name" value="Nucleotide-diphospho-sugar transferases"/>
    <property type="match status" value="1"/>
</dbReference>
<feature type="domain" description="Glycosyltransferase 2-like" evidence="1">
    <location>
        <begin position="5"/>
        <end position="118"/>
    </location>
</feature>
<dbReference type="AlphaFoldDB" id="A0A9D2LJM5"/>